<keyword evidence="3" id="KW-1185">Reference proteome</keyword>
<dbReference type="STRING" id="99656.SAMN05421659_101452"/>
<evidence type="ECO:0000313" key="2">
    <source>
        <dbReference type="EMBL" id="SEV86710.1"/>
    </source>
</evidence>
<name>A0A1I0MG17_9FIRM</name>
<proteinExistence type="predicted"/>
<evidence type="ECO:0000313" key="3">
    <source>
        <dbReference type="Proteomes" id="UP000199701"/>
    </source>
</evidence>
<feature type="domain" description="Peptidase C39-like" evidence="1">
    <location>
        <begin position="89"/>
        <end position="251"/>
    </location>
</feature>
<protein>
    <submittedName>
        <fullName evidence="2">Uncharacterized protein YvpB</fullName>
    </submittedName>
</protein>
<dbReference type="AlphaFoldDB" id="A0A1I0MG17"/>
<dbReference type="Gene3D" id="3.90.70.10">
    <property type="entry name" value="Cysteine proteinases"/>
    <property type="match status" value="1"/>
</dbReference>
<dbReference type="Proteomes" id="UP000199701">
    <property type="component" value="Unassembled WGS sequence"/>
</dbReference>
<reference evidence="2 3" key="1">
    <citation type="submission" date="2016-10" db="EMBL/GenBank/DDBJ databases">
        <authorList>
            <person name="de Groot N.N."/>
        </authorList>
    </citation>
    <scope>NUCLEOTIDE SEQUENCE [LARGE SCALE GENOMIC DNA]</scope>
    <source>
        <strain evidence="2 3">DSM 9179</strain>
    </source>
</reference>
<evidence type="ECO:0000259" key="1">
    <source>
        <dbReference type="Pfam" id="PF13529"/>
    </source>
</evidence>
<sequence>MNKILKKFIIFLSLLVIASGTYFAYIHFYKPWSDSKRASLEADSNKVLDDELYIEPDNIKDLQLSTDAENVAPSIAATSAAANVKSKQLPVEYISQLPELPTGCEITSLAEVLNYLGYEVDKEYLAENDLKMIDDLSGSFNSYFIGSPWSESGWGCFAPAITNAGNKYLTSIKSSKKAYNISGSTLSQLLAEIRNGNPVIVWVTTRLDERTIFDNIEMDNGTIFKWPENEHCVVLIGYDLNSPQTVTVADPLAGVVERTYSQFNSRYNELGKRAVVIK</sequence>
<gene>
    <name evidence="2" type="ORF">SAMN05421659_101452</name>
</gene>
<dbReference type="PANTHER" id="PTHR37806:SF1">
    <property type="entry name" value="PEPTIDASE C39-LIKE DOMAIN-CONTAINING PROTEIN"/>
    <property type="match status" value="1"/>
</dbReference>
<dbReference type="EMBL" id="FOJI01000001">
    <property type="protein sequence ID" value="SEV86710.1"/>
    <property type="molecule type" value="Genomic_DNA"/>
</dbReference>
<accession>A0A1I0MG17</accession>
<dbReference type="PANTHER" id="PTHR37806">
    <property type="entry name" value="LMO0724 PROTEIN"/>
    <property type="match status" value="1"/>
</dbReference>
<dbReference type="RefSeq" id="WP_170841260.1">
    <property type="nucleotide sequence ID" value="NZ_FOJI01000001.1"/>
</dbReference>
<dbReference type="Pfam" id="PF13529">
    <property type="entry name" value="Peptidase_C39_2"/>
    <property type="match status" value="1"/>
</dbReference>
<organism evidence="2 3">
    <name type="scientific">[Clostridium] fimetarium</name>
    <dbReference type="NCBI Taxonomy" id="99656"/>
    <lineage>
        <taxon>Bacteria</taxon>
        <taxon>Bacillati</taxon>
        <taxon>Bacillota</taxon>
        <taxon>Clostridia</taxon>
        <taxon>Lachnospirales</taxon>
        <taxon>Lachnospiraceae</taxon>
    </lineage>
</organism>
<dbReference type="InterPro" id="IPR039564">
    <property type="entry name" value="Peptidase_C39-like"/>
</dbReference>